<dbReference type="EMBL" id="JASBWS010000131">
    <property type="protein sequence ID" value="KAJ9094921.1"/>
    <property type="molecule type" value="Genomic_DNA"/>
</dbReference>
<reference evidence="1" key="1">
    <citation type="submission" date="2023-04" db="EMBL/GenBank/DDBJ databases">
        <title>Draft Genome sequencing of Naganishia species isolated from polar environments using Oxford Nanopore Technology.</title>
        <authorList>
            <person name="Leo P."/>
            <person name="Venkateswaran K."/>
        </authorList>
    </citation>
    <scope>NUCLEOTIDE SEQUENCE</scope>
    <source>
        <strain evidence="1">MNA-CCFEE 5262</strain>
    </source>
</reference>
<organism evidence="1 2">
    <name type="scientific">Naganishia adeliensis</name>
    <dbReference type="NCBI Taxonomy" id="92952"/>
    <lineage>
        <taxon>Eukaryota</taxon>
        <taxon>Fungi</taxon>
        <taxon>Dikarya</taxon>
        <taxon>Basidiomycota</taxon>
        <taxon>Agaricomycotina</taxon>
        <taxon>Tremellomycetes</taxon>
        <taxon>Filobasidiales</taxon>
        <taxon>Filobasidiaceae</taxon>
        <taxon>Naganishia</taxon>
    </lineage>
</organism>
<evidence type="ECO:0000313" key="1">
    <source>
        <dbReference type="EMBL" id="KAJ9094921.1"/>
    </source>
</evidence>
<dbReference type="Proteomes" id="UP001230649">
    <property type="component" value="Unassembled WGS sequence"/>
</dbReference>
<protein>
    <submittedName>
        <fullName evidence="1">Uncharacterized protein</fullName>
    </submittedName>
</protein>
<proteinExistence type="predicted"/>
<keyword evidence="2" id="KW-1185">Reference proteome</keyword>
<name>A0ACC2V7T6_9TREE</name>
<evidence type="ECO:0000313" key="2">
    <source>
        <dbReference type="Proteomes" id="UP001230649"/>
    </source>
</evidence>
<accession>A0ACC2V7T6</accession>
<gene>
    <name evidence="1" type="ORF">QFC20_006780</name>
</gene>
<comment type="caution">
    <text evidence="1">The sequence shown here is derived from an EMBL/GenBank/DDBJ whole genome shotgun (WGS) entry which is preliminary data.</text>
</comment>
<sequence>MPRCDCGAWLDLIEGCRPCCGKKSQPLNLSSAYGAAPGELPANTQPGQVESMEMKPQRQGGQEGGDHPSAPKPIFENKADPSIQPKDNFLMDVLFGGTGTSGRTTGSGSKPSASAGPSLSQPDSQMGTGRSGASYLSGGGKKSYPERRYGDGDVIYGRFGGGGDC</sequence>